<sequence>MSYSNSLKAALVLSGALLMSQGAYAQDFPEKPIDVTVWASAGGGTDTTNRFLAEAMQKHLGGKVNVSNRTGGGGGIAMNHVWNQPHDGYTWLGASEAMQVVKVMGYHETGTQDWRWYMVAGAPGVISVHPDSEFETLDDLIEAARENPNSVRVGHCAIGCVWHMRAIALGQAADVELNYIPFDGSSPAHMAGLTREVDAVVSGVAEQTEFLKAGKLRALGMIEMEPFDFPELGEIPAAGVKYPRIQEIPAVQWLGMAIPADTPADIIAEIDEAFEKAMEDPKIKALAEERMFSLYGEYGEEAETRLQAMENAMSWKLFEMGVATTSPDTVGIAKP</sequence>
<feature type="signal peptide" evidence="2">
    <location>
        <begin position="1"/>
        <end position="25"/>
    </location>
</feature>
<protein>
    <submittedName>
        <fullName evidence="3">Tripartite tricarboxylate transporter family receptor</fullName>
    </submittedName>
</protein>
<evidence type="ECO:0000256" key="1">
    <source>
        <dbReference type="ARBA" id="ARBA00006987"/>
    </source>
</evidence>
<feature type="chain" id="PRO_5013370383" evidence="2">
    <location>
        <begin position="26"/>
        <end position="335"/>
    </location>
</feature>
<gene>
    <name evidence="3" type="ORF">ANTHELSMS3_04977</name>
</gene>
<geneLocation type="plasmid" evidence="4">
    <name>psms3-1</name>
</geneLocation>
<comment type="similarity">
    <text evidence="1">Belongs to the UPF0065 (bug) family.</text>
</comment>
<name>A0A222EAZ0_9RHOB</name>
<keyword evidence="2" id="KW-0732">Signal</keyword>
<accession>A0A222EAZ0</accession>
<dbReference type="Gene3D" id="3.40.190.150">
    <property type="entry name" value="Bordetella uptake gene, domain 1"/>
    <property type="match status" value="1"/>
</dbReference>
<evidence type="ECO:0000313" key="3">
    <source>
        <dbReference type="EMBL" id="ASP23365.1"/>
    </source>
</evidence>
<dbReference type="Gene3D" id="3.40.190.10">
    <property type="entry name" value="Periplasmic binding protein-like II"/>
    <property type="match status" value="1"/>
</dbReference>
<dbReference type="PIRSF" id="PIRSF017082">
    <property type="entry name" value="YflP"/>
    <property type="match status" value="1"/>
</dbReference>
<dbReference type="InterPro" id="IPR005064">
    <property type="entry name" value="BUG"/>
</dbReference>
<dbReference type="PANTHER" id="PTHR42928">
    <property type="entry name" value="TRICARBOXYLATE-BINDING PROTEIN"/>
    <property type="match status" value="1"/>
</dbReference>
<dbReference type="Pfam" id="PF03401">
    <property type="entry name" value="TctC"/>
    <property type="match status" value="1"/>
</dbReference>
<evidence type="ECO:0000256" key="2">
    <source>
        <dbReference type="SAM" id="SignalP"/>
    </source>
</evidence>
<dbReference type="InterPro" id="IPR042100">
    <property type="entry name" value="Bug_dom1"/>
</dbReference>
<dbReference type="AlphaFoldDB" id="A0A222EAZ0"/>
<evidence type="ECO:0000313" key="4">
    <source>
        <dbReference type="Proteomes" id="UP000203589"/>
    </source>
</evidence>
<dbReference type="PANTHER" id="PTHR42928:SF5">
    <property type="entry name" value="BLR1237 PROTEIN"/>
    <property type="match status" value="1"/>
</dbReference>
<proteinExistence type="inferred from homology"/>
<reference evidence="3 4" key="1">
    <citation type="submission" date="2017-07" db="EMBL/GenBank/DDBJ databases">
        <title>Genome Sequence of Antarctobacter heliothermus Strain SMS3 Isolated from a culture of the Diatom Skeletonema marinoi.</title>
        <authorList>
            <person name="Topel M."/>
            <person name="Pinder M.I.M."/>
            <person name="Johansson O.N."/>
            <person name="Kourtchenko O."/>
            <person name="Godhe A."/>
            <person name="Clarke A.K."/>
        </authorList>
    </citation>
    <scope>NUCLEOTIDE SEQUENCE [LARGE SCALE GENOMIC DNA]</scope>
    <source>
        <strain evidence="3 4">SMS3</strain>
        <plasmid evidence="4">Plasmid psms3-1</plasmid>
    </source>
</reference>
<dbReference type="SUPFAM" id="SSF53850">
    <property type="entry name" value="Periplasmic binding protein-like II"/>
    <property type="match status" value="1"/>
</dbReference>
<dbReference type="EMBL" id="CP022541">
    <property type="protein sequence ID" value="ASP23365.1"/>
    <property type="molecule type" value="Genomic_DNA"/>
</dbReference>
<keyword evidence="3" id="KW-0675">Receptor</keyword>
<keyword evidence="3" id="KW-0614">Plasmid</keyword>
<dbReference type="Proteomes" id="UP000203589">
    <property type="component" value="Plasmid pSMS3-1"/>
</dbReference>
<dbReference type="CDD" id="cd07012">
    <property type="entry name" value="PBP2_Bug_TTT"/>
    <property type="match status" value="1"/>
</dbReference>
<organism evidence="3 4">
    <name type="scientific">Antarctobacter heliothermus</name>
    <dbReference type="NCBI Taxonomy" id="74033"/>
    <lineage>
        <taxon>Bacteria</taxon>
        <taxon>Pseudomonadati</taxon>
        <taxon>Pseudomonadota</taxon>
        <taxon>Alphaproteobacteria</taxon>
        <taxon>Rhodobacterales</taxon>
        <taxon>Roseobacteraceae</taxon>
        <taxon>Antarctobacter</taxon>
    </lineage>
</organism>
<keyword evidence="4" id="KW-1185">Reference proteome</keyword>
<dbReference type="KEGG" id="aht:ANTHELSMS3_04977"/>